<dbReference type="EMBL" id="CP117884">
    <property type="protein sequence ID" value="WDF82432.1"/>
    <property type="molecule type" value="Genomic_DNA"/>
</dbReference>
<protein>
    <submittedName>
        <fullName evidence="3">Uncharacterized protein</fullName>
    </submittedName>
</protein>
<dbReference type="Proteomes" id="UP001220377">
    <property type="component" value="Chromosome"/>
</dbReference>
<sequence length="554" mass="59592">MKYKYTLTILAAMAALSTTGSATLAAGGGATAEVATGNQAALREVSVRYHNVMSGDAQSVVSKTSEKITLPANHDLTNYPFKGTLDYKPVPFLGYHLDEAAGTVTVPVLNFDQIHVRFVDAGAKNVSAVVTYEYEPTIQIPEGYQFTLNADDTVKHDMQDGELLVYVENAKPVVAETTPNQDDTEPEDTVPVETDEPEDTVPVETDEPEDTVPVETDEPEDTVPVETDESEDTVPVETDEPEDTVPVETDEPEDTVPVEPDEPEDTTPAETDEPEDTVPVETDEPEDTVPVEPDEPEDTTPAETDEPEDTATVETDKPEDTMPVETDEPDEQTPVDEEGNTATEIPADGPDADSEASPREVPAVTASPDGQANDASVYIPETVIGLPDEVVSDQAVNQELPATSAPIRGTVTISAAAIVYDKSFEMTSRVLPSRTSWHSFGLVAGPDGEVYYDLGGGQLVGVRDARLTLSTVTPKPTDADFALRGTATVVYVPKYGIQLWTNDGRTAVTNADGSKRKLNHDSEWQVYGVVTRSGRVYYDLGGGQLVDAAYINLH</sequence>
<dbReference type="RefSeq" id="WP_274259876.1">
    <property type="nucleotide sequence ID" value="NZ_CP117884.1"/>
</dbReference>
<feature type="signal peptide" evidence="2">
    <location>
        <begin position="1"/>
        <end position="25"/>
    </location>
</feature>
<feature type="compositionally biased region" description="Acidic residues" evidence="1">
    <location>
        <begin position="182"/>
        <end position="311"/>
    </location>
</feature>
<feature type="compositionally biased region" description="Acidic residues" evidence="1">
    <location>
        <begin position="325"/>
        <end position="339"/>
    </location>
</feature>
<feature type="chain" id="PRO_5045701472" evidence="2">
    <location>
        <begin position="26"/>
        <end position="554"/>
    </location>
</feature>
<evidence type="ECO:0000256" key="1">
    <source>
        <dbReference type="SAM" id="MobiDB-lite"/>
    </source>
</evidence>
<feature type="region of interest" description="Disordered" evidence="1">
    <location>
        <begin position="174"/>
        <end position="374"/>
    </location>
</feature>
<gene>
    <name evidence="3" type="ORF">PQ472_11145</name>
</gene>
<name>A0ABY7WTX3_9LACO</name>
<keyword evidence="2" id="KW-0732">Signal</keyword>
<keyword evidence="4" id="KW-1185">Reference proteome</keyword>
<proteinExistence type="predicted"/>
<evidence type="ECO:0000256" key="2">
    <source>
        <dbReference type="SAM" id="SignalP"/>
    </source>
</evidence>
<organism evidence="3 4">
    <name type="scientific">Lacticaseibacillus pabuli</name>
    <dbReference type="NCBI Taxonomy" id="3025672"/>
    <lineage>
        <taxon>Bacteria</taxon>
        <taxon>Bacillati</taxon>
        <taxon>Bacillota</taxon>
        <taxon>Bacilli</taxon>
        <taxon>Lactobacillales</taxon>
        <taxon>Lactobacillaceae</taxon>
        <taxon>Lacticaseibacillus</taxon>
    </lineage>
</organism>
<evidence type="ECO:0000313" key="3">
    <source>
        <dbReference type="EMBL" id="WDF82432.1"/>
    </source>
</evidence>
<evidence type="ECO:0000313" key="4">
    <source>
        <dbReference type="Proteomes" id="UP001220377"/>
    </source>
</evidence>
<accession>A0ABY7WTX3</accession>
<reference evidence="3 4" key="1">
    <citation type="submission" date="2023-02" db="EMBL/GenBank/DDBJ databases">
        <title>Genome sequence of Lacticaseibacillus sp. KACC 23028.</title>
        <authorList>
            <person name="Kim S."/>
            <person name="Heo J."/>
            <person name="Kwon S.-W."/>
        </authorList>
    </citation>
    <scope>NUCLEOTIDE SEQUENCE [LARGE SCALE GENOMIC DNA]</scope>
    <source>
        <strain evidence="3 4">KACC 23028</strain>
    </source>
</reference>